<dbReference type="Proteomes" id="UP000822688">
    <property type="component" value="Chromosome V"/>
</dbReference>
<dbReference type="InterPro" id="IPR030616">
    <property type="entry name" value="Aur-like"/>
</dbReference>
<accession>A0A8T0HVV6</accession>
<comment type="caution">
    <text evidence="6">The sequence shown here is derived from an EMBL/GenBank/DDBJ whole genome shotgun (WGS) entry which is preliminary data.</text>
</comment>
<organism evidence="6 7">
    <name type="scientific">Ceratodon purpureus</name>
    <name type="common">Fire moss</name>
    <name type="synonym">Dicranum purpureum</name>
    <dbReference type="NCBI Taxonomy" id="3225"/>
    <lineage>
        <taxon>Eukaryota</taxon>
        <taxon>Viridiplantae</taxon>
        <taxon>Streptophyta</taxon>
        <taxon>Embryophyta</taxon>
        <taxon>Bryophyta</taxon>
        <taxon>Bryophytina</taxon>
        <taxon>Bryopsida</taxon>
        <taxon>Dicranidae</taxon>
        <taxon>Pseudoditrichales</taxon>
        <taxon>Ditrichaceae</taxon>
        <taxon>Ceratodon</taxon>
    </lineage>
</organism>
<dbReference type="InterPro" id="IPR011009">
    <property type="entry name" value="Kinase-like_dom_sf"/>
</dbReference>
<evidence type="ECO:0000256" key="4">
    <source>
        <dbReference type="ARBA" id="ARBA00022777"/>
    </source>
</evidence>
<evidence type="ECO:0008006" key="8">
    <source>
        <dbReference type="Google" id="ProtNLM"/>
    </source>
</evidence>
<evidence type="ECO:0000313" key="7">
    <source>
        <dbReference type="Proteomes" id="UP000822688"/>
    </source>
</evidence>
<keyword evidence="2" id="KW-0808">Transferase</keyword>
<dbReference type="PANTHER" id="PTHR24350">
    <property type="entry name" value="SERINE/THREONINE-PROTEIN KINASE IAL-RELATED"/>
    <property type="match status" value="1"/>
</dbReference>
<dbReference type="SUPFAM" id="SSF56112">
    <property type="entry name" value="Protein kinase-like (PK-like)"/>
    <property type="match status" value="1"/>
</dbReference>
<reference evidence="6" key="1">
    <citation type="submission" date="2020-06" db="EMBL/GenBank/DDBJ databases">
        <title>WGS assembly of Ceratodon purpureus strain R40.</title>
        <authorList>
            <person name="Carey S.B."/>
            <person name="Jenkins J."/>
            <person name="Shu S."/>
            <person name="Lovell J.T."/>
            <person name="Sreedasyam A."/>
            <person name="Maumus F."/>
            <person name="Tiley G.P."/>
            <person name="Fernandez-Pozo N."/>
            <person name="Barry K."/>
            <person name="Chen C."/>
            <person name="Wang M."/>
            <person name="Lipzen A."/>
            <person name="Daum C."/>
            <person name="Saski C.A."/>
            <person name="Payton A.C."/>
            <person name="Mcbreen J.C."/>
            <person name="Conrad R.E."/>
            <person name="Kollar L.M."/>
            <person name="Olsson S."/>
            <person name="Huttunen S."/>
            <person name="Landis J.B."/>
            <person name="Wickett N.J."/>
            <person name="Johnson M.G."/>
            <person name="Rensing S.A."/>
            <person name="Grimwood J."/>
            <person name="Schmutz J."/>
            <person name="Mcdaniel S.F."/>
        </authorList>
    </citation>
    <scope>NUCLEOTIDE SEQUENCE</scope>
    <source>
        <strain evidence="6">R40</strain>
    </source>
</reference>
<keyword evidence="5" id="KW-0067">ATP-binding</keyword>
<sequence length="189" mass="21302">MCLTSVKFCRPVYCVSGSCPNLLPQEARDSPRHQAEELADRAEDACCLIVEGKEHDAGVDLWSLGILCFEFLYRTPPFEAKKHSDTFKRIVFVDLKFPSKLVIFAPARDLICQMVCAGKKGDHFWGKSIFGFVSVAFLAENCMQAKAGSSSRIRSSVTLPSCFRHYIKRETYPLRALFPLHMLTDVLLC</sequence>
<dbReference type="Gene3D" id="1.10.510.10">
    <property type="entry name" value="Transferase(Phosphotransferase) domain 1"/>
    <property type="match status" value="1"/>
</dbReference>
<protein>
    <recommendedName>
        <fullName evidence="8">Aurora kinase</fullName>
    </recommendedName>
</protein>
<dbReference type="AlphaFoldDB" id="A0A8T0HVV6"/>
<name>A0A8T0HVV6_CERPU</name>
<evidence type="ECO:0000256" key="1">
    <source>
        <dbReference type="ARBA" id="ARBA00022527"/>
    </source>
</evidence>
<evidence type="ECO:0000256" key="2">
    <source>
        <dbReference type="ARBA" id="ARBA00022679"/>
    </source>
</evidence>
<gene>
    <name evidence="6" type="ORF">KC19_VG302600</name>
</gene>
<keyword evidence="7" id="KW-1185">Reference proteome</keyword>
<dbReference type="GO" id="GO:0005524">
    <property type="term" value="F:ATP binding"/>
    <property type="evidence" value="ECO:0007669"/>
    <property type="project" value="UniProtKB-KW"/>
</dbReference>
<evidence type="ECO:0000256" key="5">
    <source>
        <dbReference type="ARBA" id="ARBA00022840"/>
    </source>
</evidence>
<evidence type="ECO:0000313" key="6">
    <source>
        <dbReference type="EMBL" id="KAG0574917.1"/>
    </source>
</evidence>
<keyword evidence="4" id="KW-0418">Kinase</keyword>
<dbReference type="GO" id="GO:0004674">
    <property type="term" value="F:protein serine/threonine kinase activity"/>
    <property type="evidence" value="ECO:0007669"/>
    <property type="project" value="UniProtKB-KW"/>
</dbReference>
<dbReference type="EMBL" id="CM026426">
    <property type="protein sequence ID" value="KAG0574917.1"/>
    <property type="molecule type" value="Genomic_DNA"/>
</dbReference>
<proteinExistence type="predicted"/>
<evidence type="ECO:0000256" key="3">
    <source>
        <dbReference type="ARBA" id="ARBA00022741"/>
    </source>
</evidence>
<keyword evidence="1" id="KW-0723">Serine/threonine-protein kinase</keyword>
<keyword evidence="3" id="KW-0547">Nucleotide-binding</keyword>